<gene>
    <name evidence="1" type="ORF">PVK06_005427</name>
</gene>
<keyword evidence="2" id="KW-1185">Reference proteome</keyword>
<evidence type="ECO:0000313" key="2">
    <source>
        <dbReference type="Proteomes" id="UP001358586"/>
    </source>
</evidence>
<protein>
    <submittedName>
        <fullName evidence="1">Uncharacterized protein</fullName>
    </submittedName>
</protein>
<name>A0ABR0QUK7_GOSAR</name>
<comment type="caution">
    <text evidence="1">The sequence shown here is derived from an EMBL/GenBank/DDBJ whole genome shotgun (WGS) entry which is preliminary data.</text>
</comment>
<sequence length="75" mass="8804">MPDEDLVREFYANLSMLYANEALVRKKKVSLTSKPINDLFHLPNVEEDEHSTMMMYINWDFLQRVLNVVTNLGSQ</sequence>
<dbReference type="Proteomes" id="UP001358586">
    <property type="component" value="Chromosome 2"/>
</dbReference>
<accession>A0ABR0QUK7</accession>
<evidence type="ECO:0000313" key="1">
    <source>
        <dbReference type="EMBL" id="KAK5843000.1"/>
    </source>
</evidence>
<organism evidence="1 2">
    <name type="scientific">Gossypium arboreum</name>
    <name type="common">Tree cotton</name>
    <name type="synonym">Gossypium nanking</name>
    <dbReference type="NCBI Taxonomy" id="29729"/>
    <lineage>
        <taxon>Eukaryota</taxon>
        <taxon>Viridiplantae</taxon>
        <taxon>Streptophyta</taxon>
        <taxon>Embryophyta</taxon>
        <taxon>Tracheophyta</taxon>
        <taxon>Spermatophyta</taxon>
        <taxon>Magnoliopsida</taxon>
        <taxon>eudicotyledons</taxon>
        <taxon>Gunneridae</taxon>
        <taxon>Pentapetalae</taxon>
        <taxon>rosids</taxon>
        <taxon>malvids</taxon>
        <taxon>Malvales</taxon>
        <taxon>Malvaceae</taxon>
        <taxon>Malvoideae</taxon>
        <taxon>Gossypium</taxon>
    </lineage>
</organism>
<reference evidence="1 2" key="1">
    <citation type="submission" date="2023-03" db="EMBL/GenBank/DDBJ databases">
        <title>WGS of Gossypium arboreum.</title>
        <authorList>
            <person name="Yu D."/>
        </authorList>
    </citation>
    <scope>NUCLEOTIDE SEQUENCE [LARGE SCALE GENOMIC DNA]</scope>
    <source>
        <tissue evidence="1">Leaf</tissue>
    </source>
</reference>
<dbReference type="EMBL" id="JARKNE010000002">
    <property type="protein sequence ID" value="KAK5843000.1"/>
    <property type="molecule type" value="Genomic_DNA"/>
</dbReference>
<proteinExistence type="predicted"/>